<sequence>MKLNMIALYRAPGYSRRELVVCCDDMLRELRASETKDPSVGHARVLPDPLSGNVEVAVQAEGETYDVAAARAARRLDQAVSAVTNGFPADLVELHSELWCRKTPDICRARATQEASRAKAAEAELAKASRPYALRILSLRLAGMCGFAAAVVFAVAAALHSGPDPLLIIGAALFALLAVAAWISMAIADVQSCITEPRRPEDAEH</sequence>
<dbReference type="RefSeq" id="WP_092880114.1">
    <property type="nucleotide sequence ID" value="NZ_FOOI01000001.1"/>
</dbReference>
<dbReference type="EMBL" id="FOOI01000001">
    <property type="protein sequence ID" value="SFF65734.1"/>
    <property type="molecule type" value="Genomic_DNA"/>
</dbReference>
<feature type="transmembrane region" description="Helical" evidence="1">
    <location>
        <begin position="137"/>
        <end position="160"/>
    </location>
</feature>
<evidence type="ECO:0000313" key="2">
    <source>
        <dbReference type="EMBL" id="NYH81185.1"/>
    </source>
</evidence>
<dbReference type="AlphaFoldDB" id="A0A1I2KFJ0"/>
<evidence type="ECO:0000313" key="3">
    <source>
        <dbReference type="EMBL" id="SFF65734.1"/>
    </source>
</evidence>
<name>A0A1I2KFJ0_9ACTN</name>
<keyword evidence="5" id="KW-1185">Reference proteome</keyword>
<evidence type="ECO:0000256" key="1">
    <source>
        <dbReference type="SAM" id="Phobius"/>
    </source>
</evidence>
<keyword evidence="1" id="KW-1133">Transmembrane helix</keyword>
<dbReference type="Proteomes" id="UP000533017">
    <property type="component" value="Unassembled WGS sequence"/>
</dbReference>
<reference evidence="3 4" key="1">
    <citation type="submission" date="2016-10" db="EMBL/GenBank/DDBJ databases">
        <authorList>
            <person name="de Groot N.N."/>
        </authorList>
    </citation>
    <scope>NUCLEOTIDE SEQUENCE [LARGE SCALE GENOMIC DNA]</scope>
    <source>
        <strain evidence="3 4">CPCC 202808</strain>
    </source>
</reference>
<gene>
    <name evidence="2" type="ORF">FHR37_000036</name>
    <name evidence="3" type="ORF">SAMN05421678_101269</name>
</gene>
<protein>
    <submittedName>
        <fullName evidence="3">Uncharacterized protein</fullName>
    </submittedName>
</protein>
<dbReference type="EMBL" id="JACBZA010000001">
    <property type="protein sequence ID" value="NYH81185.1"/>
    <property type="molecule type" value="Genomic_DNA"/>
</dbReference>
<keyword evidence="1" id="KW-0472">Membrane</keyword>
<dbReference type="Proteomes" id="UP000199052">
    <property type="component" value="Unassembled WGS sequence"/>
</dbReference>
<dbReference type="OrthoDB" id="9836751at2"/>
<keyword evidence="1" id="KW-0812">Transmembrane</keyword>
<dbReference type="STRING" id="504797.SAMN05421678_101269"/>
<organism evidence="3 4">
    <name type="scientific">Actinopolymorpha cephalotaxi</name>
    <dbReference type="NCBI Taxonomy" id="504797"/>
    <lineage>
        <taxon>Bacteria</taxon>
        <taxon>Bacillati</taxon>
        <taxon>Actinomycetota</taxon>
        <taxon>Actinomycetes</taxon>
        <taxon>Propionibacteriales</taxon>
        <taxon>Actinopolymorphaceae</taxon>
        <taxon>Actinopolymorpha</taxon>
    </lineage>
</organism>
<evidence type="ECO:0000313" key="4">
    <source>
        <dbReference type="Proteomes" id="UP000199052"/>
    </source>
</evidence>
<accession>A0A1I2KFJ0</accession>
<proteinExistence type="predicted"/>
<reference evidence="2 5" key="2">
    <citation type="submission" date="2020-07" db="EMBL/GenBank/DDBJ databases">
        <title>Sequencing the genomes of 1000 actinobacteria strains.</title>
        <authorList>
            <person name="Klenk H.-P."/>
        </authorList>
    </citation>
    <scope>NUCLEOTIDE SEQUENCE [LARGE SCALE GENOMIC DNA]</scope>
    <source>
        <strain evidence="2 5">DSM 45117</strain>
    </source>
</reference>
<evidence type="ECO:0000313" key="5">
    <source>
        <dbReference type="Proteomes" id="UP000533017"/>
    </source>
</evidence>
<feature type="transmembrane region" description="Helical" evidence="1">
    <location>
        <begin position="166"/>
        <end position="188"/>
    </location>
</feature>